<proteinExistence type="predicted"/>
<dbReference type="EMBL" id="DSKI01000500">
    <property type="protein sequence ID" value="HEB43949.1"/>
    <property type="molecule type" value="Genomic_DNA"/>
</dbReference>
<evidence type="ECO:0000313" key="1">
    <source>
        <dbReference type="EMBL" id="HEB43949.1"/>
    </source>
</evidence>
<dbReference type="InterPro" id="IPR010385">
    <property type="entry name" value="DUF982"/>
</dbReference>
<dbReference type="Pfam" id="PF06169">
    <property type="entry name" value="DUF982"/>
    <property type="match status" value="1"/>
</dbReference>
<organism evidence="1">
    <name type="scientific">Agrobacterium albertimagni</name>
    <dbReference type="NCBI Taxonomy" id="147266"/>
    <lineage>
        <taxon>Bacteria</taxon>
        <taxon>Pseudomonadati</taxon>
        <taxon>Pseudomonadota</taxon>
        <taxon>Alphaproteobacteria</taxon>
        <taxon>Hyphomicrobiales</taxon>
        <taxon>Rhizobiaceae</taxon>
        <taxon>Rhizobium/Agrobacterium group</taxon>
        <taxon>Agrobacterium</taxon>
    </lineage>
</organism>
<reference evidence="1" key="1">
    <citation type="journal article" date="2020" name="mSystems">
        <title>Genome- and Community-Level Interaction Insights into Carbon Utilization and Element Cycling Functions of Hydrothermarchaeota in Hydrothermal Sediment.</title>
        <authorList>
            <person name="Zhou Z."/>
            <person name="Liu Y."/>
            <person name="Xu W."/>
            <person name="Pan J."/>
            <person name="Luo Z.H."/>
            <person name="Li M."/>
        </authorList>
    </citation>
    <scope>NUCLEOTIDE SEQUENCE [LARGE SCALE GENOMIC DNA]</scope>
    <source>
        <strain evidence="1">SpSt-243</strain>
    </source>
</reference>
<comment type="caution">
    <text evidence="1">The sequence shown here is derived from an EMBL/GenBank/DDBJ whole genome shotgun (WGS) entry which is preliminary data.</text>
</comment>
<protein>
    <submittedName>
        <fullName evidence="1">DUF982 domain-containing protein</fullName>
    </submittedName>
</protein>
<sequence length="101" mass="11331">MTEADFTWNVPVELELPCGLTRRFLNAYDALDFLDAEWPTRRGPAYERALRLCRNALRGARAAELARSAFIAAADEAGMRQCSNPRKQMVSFLPRARSAVA</sequence>
<name>A0A7C1P797_9HYPH</name>
<dbReference type="Gene3D" id="6.10.250.730">
    <property type="match status" value="1"/>
</dbReference>
<accession>A0A7C1P797</accession>
<gene>
    <name evidence="1" type="ORF">ENP70_09680</name>
</gene>
<dbReference type="AlphaFoldDB" id="A0A7C1P797"/>